<dbReference type="SUPFAM" id="SSF53850">
    <property type="entry name" value="Periplasmic binding protein-like II"/>
    <property type="match status" value="1"/>
</dbReference>
<dbReference type="PANTHER" id="PTHR43649">
    <property type="entry name" value="ARABINOSE-BINDING PROTEIN-RELATED"/>
    <property type="match status" value="1"/>
</dbReference>
<dbReference type="Gene3D" id="2.60.120.260">
    <property type="entry name" value="Galactose-binding domain-like"/>
    <property type="match status" value="2"/>
</dbReference>
<evidence type="ECO:0008006" key="3">
    <source>
        <dbReference type="Google" id="ProtNLM"/>
    </source>
</evidence>
<name>A0A2K2F9M8_9CLOT</name>
<dbReference type="InterPro" id="IPR006059">
    <property type="entry name" value="SBP"/>
</dbReference>
<dbReference type="InterPro" id="IPR050490">
    <property type="entry name" value="Bact_solute-bd_prot1"/>
</dbReference>
<protein>
    <recommendedName>
        <fullName evidence="3">ABC transporter substrate-binding protein</fullName>
    </recommendedName>
</protein>
<accession>A0A2K2F9M8</accession>
<evidence type="ECO:0000313" key="2">
    <source>
        <dbReference type="Proteomes" id="UP000236151"/>
    </source>
</evidence>
<gene>
    <name evidence="1" type="ORF">CDQ84_15120</name>
</gene>
<dbReference type="RefSeq" id="WP_103082572.1">
    <property type="nucleotide sequence ID" value="NZ_CP021850.1"/>
</dbReference>
<dbReference type="Pfam" id="PF01547">
    <property type="entry name" value="SBP_bac_1"/>
    <property type="match status" value="1"/>
</dbReference>
<evidence type="ECO:0000313" key="1">
    <source>
        <dbReference type="EMBL" id="PNT96491.1"/>
    </source>
</evidence>
<keyword evidence="2" id="KW-1185">Reference proteome</keyword>
<reference evidence="1 2" key="1">
    <citation type="submission" date="2017-06" db="EMBL/GenBank/DDBJ databases">
        <title>Investigating the central metabolism of Clostridium thermosuccinogenes.</title>
        <authorList>
            <person name="Koendjbiharie J.G."/>
            <person name="van Kranenburg R."/>
        </authorList>
    </citation>
    <scope>NUCLEOTIDE SEQUENCE [LARGE SCALE GENOMIC DNA]</scope>
    <source>
        <strain evidence="1 2">DSM 5806</strain>
    </source>
</reference>
<comment type="caution">
    <text evidence="1">The sequence shown here is derived from an EMBL/GenBank/DDBJ whole genome shotgun (WGS) entry which is preliminary data.</text>
</comment>
<dbReference type="EMBL" id="NIOJ01000048">
    <property type="protein sequence ID" value="PNT96491.1"/>
    <property type="molecule type" value="Genomic_DNA"/>
</dbReference>
<dbReference type="PANTHER" id="PTHR43649:SF27">
    <property type="entry name" value="EXTRACELLULAR SOLUTE-BINDING PROTEIN FAMILY 1"/>
    <property type="match status" value="1"/>
</dbReference>
<dbReference type="AlphaFoldDB" id="A0A2K2F9M8"/>
<proteinExistence type="predicted"/>
<dbReference type="KEGG" id="cthd:CDO33_02390"/>
<sequence>MTAKKSLRFPIRLLASFVVFVLCIPLLAGLTNAAELDSIRSEIPDLEKLYLSLPGIPENDYYIYKRKYEDKKYKGEVITYPIEKLVSGRQLENGGILIPYNETVELKLDVSQEGTYLIGFYYCTADDNILPSGISMKVNGEYPFPEMQRLSVSDTWVVEREGFQLDRYGNEVVPMPVKRHEWKHTYLYGEDRLYSTPMSVYLQEGTNTLTITCTEGDLIIGDITLSPEKQLDGYTAAGKPDGDNIIVIEAEHMDRRNSPNIRPDSIFDTNLTPYSSTKKILNTVADYSFKAGGNRIEYDFEIEEEGYYYIGFNYRQSTKANFPVFRNIYIDGEIPYKEFQSMAFPYSTKYTRLVAATEEGEKMAVYLDKGKHTIAIEVSLDNVRDAIKILTRVVNEMNDMALDIGKITGGNTEKFRDFVLEDFDFDIESKLNQWTEIILDVYDALAVYNPGVKNIGELSSLKVAARTLQQLAKEPNDLPKKLDAFSQGPSSARQSLTTMIELLNQSPLGLDKIFIFQDEHQLPKPIGFFEKIVENVKRFFYSFKQQEYAPTYDANSENLQVWVSRPRQYLEIIQRMADTDFKEKYGINVDLSIMPDQNKLILSNASGKSPDIAMSIASGITYDLAVRGVLADMRQFDNFKEVARRFAPGMLIPGVSENGLYAIPETFNFWVLYYRKDILDSMGLEVPDTMEEVRQMLPQLQRRGLNFNSHVSNFIGSKPFAATIPFIYQNGGRLFDEDTMKSSLDSKEVLNGMTMLTENYTIYNMPYEVQSFYQSFRDGRIPIGISDYGMFNLLTNAAPEIKGLWDVAPYPGVKDENGEVQRWTLGSAESCVIFESSDKKEEAWKFLDWWTSTEVQTEFAYTLQSTLGNEYLWNSSNLEAMKNTPWIRKHEAILEQVQWTREPPRILGGYMIERELSNVITSVVMEGENVRSAMDEAIKRINREINRKLEEFGYIVNGEVVKPFVVPDIDTVREWVE</sequence>
<organism evidence="1 2">
    <name type="scientific">Clostridium thermosuccinogenes</name>
    <dbReference type="NCBI Taxonomy" id="84032"/>
    <lineage>
        <taxon>Bacteria</taxon>
        <taxon>Bacillati</taxon>
        <taxon>Bacillota</taxon>
        <taxon>Clostridia</taxon>
        <taxon>Eubacteriales</taxon>
        <taxon>Clostridiaceae</taxon>
        <taxon>Clostridium</taxon>
    </lineage>
</organism>
<dbReference type="Proteomes" id="UP000236151">
    <property type="component" value="Unassembled WGS sequence"/>
</dbReference>
<dbReference type="OrthoDB" id="383574at2"/>
<dbReference type="Gene3D" id="3.40.190.10">
    <property type="entry name" value="Periplasmic binding protein-like II"/>
    <property type="match status" value="1"/>
</dbReference>